<comment type="caution">
    <text evidence="2">The sequence shown here is derived from an EMBL/GenBank/DDBJ whole genome shotgun (WGS) entry which is preliminary data.</text>
</comment>
<dbReference type="Proteomes" id="UP000186040">
    <property type="component" value="Unassembled WGS sequence"/>
</dbReference>
<accession>A0A1Q9LQJ2</accession>
<evidence type="ECO:0000313" key="3">
    <source>
        <dbReference type="Proteomes" id="UP000186040"/>
    </source>
</evidence>
<sequence>MTAVQERPARREVGPARPRRVGAVPTGVDLATAVANSATGVYQGEDEDPLGGVLAGSSGYPRPMSHYSHTTTAAVPADEVFAYVADVRHLPDCIPGLGEEADHACAWVHVDRAGRCMRWGADGPDDYHGSLTVTETSAGQCEIEVQVTTTRGEDPDVRRCIKSTVVGLTRAVAAA</sequence>
<dbReference type="CDD" id="cd07812">
    <property type="entry name" value="SRPBCC"/>
    <property type="match status" value="1"/>
</dbReference>
<dbReference type="RefSeq" id="WP_075973700.1">
    <property type="nucleotide sequence ID" value="NZ_MKQR01000007.1"/>
</dbReference>
<dbReference type="STRING" id="1193682.BJP25_11135"/>
<dbReference type="SUPFAM" id="SSF55961">
    <property type="entry name" value="Bet v1-like"/>
    <property type="match status" value="1"/>
</dbReference>
<feature type="region of interest" description="Disordered" evidence="1">
    <location>
        <begin position="1"/>
        <end position="24"/>
    </location>
</feature>
<keyword evidence="3" id="KW-1185">Reference proteome</keyword>
<protein>
    <submittedName>
        <fullName evidence="2">Uncharacterized protein</fullName>
    </submittedName>
</protein>
<evidence type="ECO:0000313" key="2">
    <source>
        <dbReference type="EMBL" id="OLR94317.1"/>
    </source>
</evidence>
<evidence type="ECO:0000256" key="1">
    <source>
        <dbReference type="SAM" id="MobiDB-lite"/>
    </source>
</evidence>
<dbReference type="EMBL" id="MKQR01000007">
    <property type="protein sequence ID" value="OLR94317.1"/>
    <property type="molecule type" value="Genomic_DNA"/>
</dbReference>
<organism evidence="2 3">
    <name type="scientific">Actinokineospora bangkokensis</name>
    <dbReference type="NCBI Taxonomy" id="1193682"/>
    <lineage>
        <taxon>Bacteria</taxon>
        <taxon>Bacillati</taxon>
        <taxon>Actinomycetota</taxon>
        <taxon>Actinomycetes</taxon>
        <taxon>Pseudonocardiales</taxon>
        <taxon>Pseudonocardiaceae</taxon>
        <taxon>Actinokineospora</taxon>
    </lineage>
</organism>
<gene>
    <name evidence="2" type="ORF">BJP25_11135</name>
</gene>
<name>A0A1Q9LQJ2_9PSEU</name>
<reference evidence="2 3" key="1">
    <citation type="submission" date="2016-10" db="EMBL/GenBank/DDBJ databases">
        <title>The Draft Genome Sequence of Actinokineospora bangkokensis 44EHWT reveals the biosynthetic pathway of antifungal compounds Thailandins with unusual extender unit butylmalonyl-CoA.</title>
        <authorList>
            <person name="Greule A."/>
            <person name="Intra B."/>
            <person name="Flemming S."/>
            <person name="Rommel M.G."/>
            <person name="Panbangred W."/>
            <person name="Bechthold A."/>
        </authorList>
    </citation>
    <scope>NUCLEOTIDE SEQUENCE [LARGE SCALE GENOMIC DNA]</scope>
    <source>
        <strain evidence="2 3">44EHW</strain>
    </source>
</reference>
<dbReference type="AlphaFoldDB" id="A0A1Q9LQJ2"/>
<proteinExistence type="predicted"/>
<dbReference type="OrthoDB" id="5244508at2"/>